<accession>A0ABP7JY20</accession>
<dbReference type="EMBL" id="BAABDF010000003">
    <property type="protein sequence ID" value="GAA3858643.1"/>
    <property type="molecule type" value="Genomic_DNA"/>
</dbReference>
<dbReference type="SUPFAM" id="SSF52980">
    <property type="entry name" value="Restriction endonuclease-like"/>
    <property type="match status" value="1"/>
</dbReference>
<name>A0ABP7JY20_9RHOB</name>
<sequence>MFEASDKPRLFGLPCGVDYPREVVRGFMERMAGASPERVARAQIIVNTSKLGRAIGDAFGGYAPGLKPRIRLLSRLPDDPVFHDLELPQAPLRQKLDMARLVEAFLAREAGFAPKSGIFDLADSLVSVVGELHEAGAGSEALEGITIPNASRHWQESLQFLGIAFPFLDRETGGVTAEARLREAVERLADDWVLSGRDDPVLVVGSTGSRPTTALLMEAVARLPQGAVIFPGADPHVTPRVWATLRETGHEEHPQKRLVSLAETLGLGRTDVMPWSDGAPFDDVRNRLVSLAMRPAPVTDDWMREGPKFAGVGAIAATTTLIEAPDIQTEATAAALVLREGVEAGLRSVLVTPDRDLARRVTAELDRWRIVPDDSAGVPLNQTAPGRLLRHVVGLLGQRITTEELLVLLKHPLTATGASSAGFERGFHLLWSREMEVHLRRRSRAYPTIEDMRAWAMSEKRDPAQAEQRQVWVEWVGQILPLFVEAPQVAIGAHLDRVLDIAGALVRGPMGESDAELWAQGPGRAVRHLVETLAATSEAGDVMSVQAFGDLFRALISRETVRDPSPTHPGVMIWGTLEARFLDADRVVLGGLNETVWPEAPASDPWFSRDMRRQAGLSSPDQKTGLSAHDFQQAIGAREVVLIRARRNAETETVPSRWVSRLTNLMEGMSGEGKETLREMRARGERWIERAKMIETPEVRVAPAHRPSPRPPVDARPRQLSVTRLETLIRDPYEIYATRVLKLNKLDPLTRSADARDRGTALHTIMERYLSEDREETVEESRARLLAVAEAVLAEVDEHPATARLWLGRLRRITAGLVDAERARKAKGDIVALEAKGAMHVPEVDFSITGTVDRVDRHKSGGLIIYDYKSGTPPTAKQVGKYAIQLDVEAMMAVAGKIDGVAPESVVELTYIGLNSALKLFERAVSDVDIETMRKRLIRLIATYDDPATGYTSRRAMQSLGYVTDFEHLARYGEWSDWDEALPEDVS</sequence>
<dbReference type="InterPro" id="IPR011604">
    <property type="entry name" value="PDDEXK-like_dom_sf"/>
</dbReference>
<dbReference type="NCBIfam" id="TIGR02786">
    <property type="entry name" value="addB_alphas"/>
    <property type="match status" value="1"/>
</dbReference>
<feature type="domain" description="PD-(D/E)XK endonuclease-like" evidence="1">
    <location>
        <begin position="719"/>
        <end position="945"/>
    </location>
</feature>
<proteinExistence type="predicted"/>
<evidence type="ECO:0000259" key="1">
    <source>
        <dbReference type="Pfam" id="PF12705"/>
    </source>
</evidence>
<comment type="caution">
    <text evidence="2">The sequence shown here is derived from an EMBL/GenBank/DDBJ whole genome shotgun (WGS) entry which is preliminary data.</text>
</comment>
<keyword evidence="3" id="KW-1185">Reference proteome</keyword>
<dbReference type="InterPro" id="IPR011335">
    <property type="entry name" value="Restrct_endonuc-II-like"/>
</dbReference>
<dbReference type="InterPro" id="IPR038726">
    <property type="entry name" value="PDDEXK_AddAB-type"/>
</dbReference>
<gene>
    <name evidence="2" type="primary">addB</name>
    <name evidence="2" type="ORF">GCM10022404_06800</name>
</gene>
<evidence type="ECO:0000313" key="2">
    <source>
        <dbReference type="EMBL" id="GAA3858643.1"/>
    </source>
</evidence>
<organism evidence="2 3">
    <name type="scientific">Celeribacter arenosi</name>
    <dbReference type="NCBI Taxonomy" id="792649"/>
    <lineage>
        <taxon>Bacteria</taxon>
        <taxon>Pseudomonadati</taxon>
        <taxon>Pseudomonadota</taxon>
        <taxon>Alphaproteobacteria</taxon>
        <taxon>Rhodobacterales</taxon>
        <taxon>Roseobacteraceae</taxon>
        <taxon>Celeribacter</taxon>
    </lineage>
</organism>
<dbReference type="Proteomes" id="UP001399917">
    <property type="component" value="Unassembled WGS sequence"/>
</dbReference>
<dbReference type="Pfam" id="PF12705">
    <property type="entry name" value="PDDEXK_1"/>
    <property type="match status" value="1"/>
</dbReference>
<evidence type="ECO:0000313" key="3">
    <source>
        <dbReference type="Proteomes" id="UP001399917"/>
    </source>
</evidence>
<reference evidence="3" key="1">
    <citation type="journal article" date="2019" name="Int. J. Syst. Evol. Microbiol.">
        <title>The Global Catalogue of Microorganisms (GCM) 10K type strain sequencing project: providing services to taxonomists for standard genome sequencing and annotation.</title>
        <authorList>
            <consortium name="The Broad Institute Genomics Platform"/>
            <consortium name="The Broad Institute Genome Sequencing Center for Infectious Disease"/>
            <person name="Wu L."/>
            <person name="Ma J."/>
        </authorList>
    </citation>
    <scope>NUCLEOTIDE SEQUENCE [LARGE SCALE GENOMIC DNA]</scope>
    <source>
        <strain evidence="3">JCM 17190</strain>
    </source>
</reference>
<dbReference type="RefSeq" id="WP_344843485.1">
    <property type="nucleotide sequence ID" value="NZ_BAABDF010000003.1"/>
</dbReference>
<dbReference type="SUPFAM" id="SSF52540">
    <property type="entry name" value="P-loop containing nucleoside triphosphate hydrolases"/>
    <property type="match status" value="1"/>
</dbReference>
<dbReference type="InterPro" id="IPR014153">
    <property type="entry name" value="Ds_break_AddB"/>
</dbReference>
<dbReference type="InterPro" id="IPR027417">
    <property type="entry name" value="P-loop_NTPase"/>
</dbReference>
<dbReference type="Gene3D" id="3.90.320.10">
    <property type="match status" value="1"/>
</dbReference>
<protein>
    <submittedName>
        <fullName evidence="2">Double-strand break repair protein AddB</fullName>
    </submittedName>
</protein>